<dbReference type="GO" id="GO:0008168">
    <property type="term" value="F:methyltransferase activity"/>
    <property type="evidence" value="ECO:0007669"/>
    <property type="project" value="UniProtKB-KW"/>
</dbReference>
<protein>
    <submittedName>
        <fullName evidence="4">tRNA1(Val) A37 N6-methylase TrmN6</fullName>
    </submittedName>
</protein>
<dbReference type="InterPro" id="IPR050210">
    <property type="entry name" value="tRNA_Adenine-N(6)_MTase"/>
</dbReference>
<name>A0A397Q3M8_9HYPH</name>
<evidence type="ECO:0000256" key="1">
    <source>
        <dbReference type="ARBA" id="ARBA00022603"/>
    </source>
</evidence>
<dbReference type="PANTHER" id="PTHR47739:SF1">
    <property type="entry name" value="TRNA1(VAL) (ADENINE(37)-N6)-METHYLTRANSFERASE"/>
    <property type="match status" value="1"/>
</dbReference>
<reference evidence="4 5" key="1">
    <citation type="submission" date="2018-08" db="EMBL/GenBank/DDBJ databases">
        <title>Genomic Encyclopedia of Archaeal and Bacterial Type Strains, Phase II (KMG-II): from individual species to whole genera.</title>
        <authorList>
            <person name="Goeker M."/>
        </authorList>
    </citation>
    <scope>NUCLEOTIDE SEQUENCE [LARGE SCALE GENOMIC DNA]</scope>
    <source>
        <strain evidence="4 5">DSM 5002</strain>
    </source>
</reference>
<keyword evidence="1 4" id="KW-0808">Transferase</keyword>
<dbReference type="Proteomes" id="UP000266273">
    <property type="component" value="Unassembled WGS sequence"/>
</dbReference>
<proteinExistence type="predicted"/>
<dbReference type="Pfam" id="PF05175">
    <property type="entry name" value="MTS"/>
    <property type="match status" value="1"/>
</dbReference>
<feature type="domain" description="Methyltransferase small" evidence="3">
    <location>
        <begin position="54"/>
        <end position="139"/>
    </location>
</feature>
<dbReference type="EMBL" id="QXDF01000001">
    <property type="protein sequence ID" value="RIA55648.1"/>
    <property type="molecule type" value="Genomic_DNA"/>
</dbReference>
<keyword evidence="1 4" id="KW-0489">Methyltransferase</keyword>
<dbReference type="AlphaFoldDB" id="A0A397Q3M8"/>
<dbReference type="PANTHER" id="PTHR47739">
    <property type="entry name" value="TRNA1(VAL) (ADENINE(37)-N6)-METHYLTRANSFERASE"/>
    <property type="match status" value="1"/>
</dbReference>
<keyword evidence="2" id="KW-0949">S-adenosyl-L-methionine</keyword>
<sequence>MTSAPTRMSDDHIESLTDDAFLGGALHLLQPLKGARAGTDAVMLAASVAADGPVRALEAGCGVGAVALCLAWRLPRLHVTGVEIDAALSELARRNAASNGLSDRVEIINGDVTGPFPALEAKGIRREGYEHVVANPPYLPAKSARAPGNADKRRAHVMTRGGLDAWVRFLATCARPRGRLWMIHRADALPAVLAALEGRFGGVRLFPLFPRADAPATRIIISATKGSRAALQMLPGLTLHRPDGRYTDTAEALLRYGAALPLDEAAEQ</sequence>
<dbReference type="SUPFAM" id="SSF53335">
    <property type="entry name" value="S-adenosyl-L-methionine-dependent methyltransferases"/>
    <property type="match status" value="1"/>
</dbReference>
<organism evidence="4 5">
    <name type="scientific">Dichotomicrobium thermohalophilum</name>
    <dbReference type="NCBI Taxonomy" id="933063"/>
    <lineage>
        <taxon>Bacteria</taxon>
        <taxon>Pseudomonadati</taxon>
        <taxon>Pseudomonadota</taxon>
        <taxon>Alphaproteobacteria</taxon>
        <taxon>Hyphomicrobiales</taxon>
        <taxon>Hyphomicrobiaceae</taxon>
        <taxon>Dichotomicrobium</taxon>
    </lineage>
</organism>
<comment type="caution">
    <text evidence="4">The sequence shown here is derived from an EMBL/GenBank/DDBJ whole genome shotgun (WGS) entry which is preliminary data.</text>
</comment>
<gene>
    <name evidence="4" type="ORF">BXY53_0718</name>
</gene>
<dbReference type="InterPro" id="IPR029063">
    <property type="entry name" value="SAM-dependent_MTases_sf"/>
</dbReference>
<evidence type="ECO:0000313" key="5">
    <source>
        <dbReference type="Proteomes" id="UP000266273"/>
    </source>
</evidence>
<dbReference type="CDD" id="cd02440">
    <property type="entry name" value="AdoMet_MTases"/>
    <property type="match status" value="1"/>
</dbReference>
<dbReference type="Gene3D" id="3.40.50.150">
    <property type="entry name" value="Vaccinia Virus protein VP39"/>
    <property type="match status" value="1"/>
</dbReference>
<keyword evidence="5" id="KW-1185">Reference proteome</keyword>
<evidence type="ECO:0000313" key="4">
    <source>
        <dbReference type="EMBL" id="RIA55648.1"/>
    </source>
</evidence>
<evidence type="ECO:0000256" key="2">
    <source>
        <dbReference type="ARBA" id="ARBA00022691"/>
    </source>
</evidence>
<dbReference type="InterPro" id="IPR007848">
    <property type="entry name" value="Small_mtfrase_dom"/>
</dbReference>
<dbReference type="GO" id="GO:0032259">
    <property type="term" value="P:methylation"/>
    <property type="evidence" value="ECO:0007669"/>
    <property type="project" value="UniProtKB-KW"/>
</dbReference>
<evidence type="ECO:0000259" key="3">
    <source>
        <dbReference type="Pfam" id="PF05175"/>
    </source>
</evidence>
<accession>A0A397Q3M8</accession>